<protein>
    <submittedName>
        <fullName evidence="2">Uncharacterized protein</fullName>
    </submittedName>
</protein>
<comment type="caution">
    <text evidence="2">The sequence shown here is derived from an EMBL/GenBank/DDBJ whole genome shotgun (WGS) entry which is preliminary data.</text>
</comment>
<keyword evidence="1" id="KW-1133">Transmembrane helix</keyword>
<evidence type="ECO:0000313" key="3">
    <source>
        <dbReference type="Proteomes" id="UP000295313"/>
    </source>
</evidence>
<evidence type="ECO:0000256" key="1">
    <source>
        <dbReference type="SAM" id="Phobius"/>
    </source>
</evidence>
<evidence type="ECO:0000313" key="2">
    <source>
        <dbReference type="EMBL" id="TDX86558.1"/>
    </source>
</evidence>
<feature type="transmembrane region" description="Helical" evidence="1">
    <location>
        <begin position="9"/>
        <end position="27"/>
    </location>
</feature>
<dbReference type="RefSeq" id="WP_133943212.1">
    <property type="nucleotide sequence ID" value="NZ_SOEO01000001.1"/>
</dbReference>
<sequence>MKKLIFKFWGANVLFSIVLFIIYRLVISERDYDSDTWFDTVMNILDILINLGYSLAFLIGMLIGSLTFFLNLIDEIRNRYYLSLLSFVAIPIGVVVFALMASLDLYSAGSHIFTTFLVCAVVYLIFNGVQFLVFRKRIGAIYETK</sequence>
<feature type="transmembrane region" description="Helical" evidence="1">
    <location>
        <begin position="80"/>
        <end position="100"/>
    </location>
</feature>
<accession>A0A4R8I919</accession>
<dbReference type="AlphaFoldDB" id="A0A4R8I919"/>
<organism evidence="2 3">
    <name type="scientific">Epilithonimonas xixisoli</name>
    <dbReference type="NCBI Taxonomy" id="1476462"/>
    <lineage>
        <taxon>Bacteria</taxon>
        <taxon>Pseudomonadati</taxon>
        <taxon>Bacteroidota</taxon>
        <taxon>Flavobacteriia</taxon>
        <taxon>Flavobacteriales</taxon>
        <taxon>Weeksellaceae</taxon>
        <taxon>Chryseobacterium group</taxon>
        <taxon>Epilithonimonas</taxon>
    </lineage>
</organism>
<reference evidence="2 3" key="1">
    <citation type="submission" date="2019-03" db="EMBL/GenBank/DDBJ databases">
        <title>Genomic Encyclopedia of Type Strains, Phase III (KMG-III): the genomes of soil and plant-associated and newly described type strains.</title>
        <authorList>
            <person name="Whitman W."/>
        </authorList>
    </citation>
    <scope>NUCLEOTIDE SEQUENCE [LARGE SCALE GENOMIC DNA]</scope>
    <source>
        <strain evidence="2 3">CGMCC 1.12802</strain>
    </source>
</reference>
<keyword evidence="3" id="KW-1185">Reference proteome</keyword>
<dbReference type="Proteomes" id="UP000295313">
    <property type="component" value="Unassembled WGS sequence"/>
</dbReference>
<feature type="transmembrane region" description="Helical" evidence="1">
    <location>
        <begin position="47"/>
        <end position="73"/>
    </location>
</feature>
<dbReference type="OrthoDB" id="710029at2"/>
<keyword evidence="1" id="KW-0812">Transmembrane</keyword>
<keyword evidence="1" id="KW-0472">Membrane</keyword>
<gene>
    <name evidence="2" type="ORF">B0I22_0692</name>
</gene>
<proteinExistence type="predicted"/>
<name>A0A4R8I919_9FLAO</name>
<dbReference type="EMBL" id="SOEO01000001">
    <property type="protein sequence ID" value="TDX86558.1"/>
    <property type="molecule type" value="Genomic_DNA"/>
</dbReference>
<feature type="transmembrane region" description="Helical" evidence="1">
    <location>
        <begin position="112"/>
        <end position="134"/>
    </location>
</feature>